<feature type="domain" description="Ig-like" evidence="8">
    <location>
        <begin position="305"/>
        <end position="382"/>
    </location>
</feature>
<evidence type="ECO:0000259" key="9">
    <source>
        <dbReference type="PROSITE" id="PS50853"/>
    </source>
</evidence>
<evidence type="ECO:0000313" key="10">
    <source>
        <dbReference type="Ensembl" id="ENSLLTP00000016935.1"/>
    </source>
</evidence>
<keyword evidence="5" id="KW-0009">Actin-binding</keyword>
<dbReference type="InterPro" id="IPR050964">
    <property type="entry name" value="Striated_Muscle_Regulatory"/>
</dbReference>
<proteinExistence type="inferred from homology"/>
<dbReference type="SMART" id="SM00408">
    <property type="entry name" value="IGc2"/>
    <property type="match status" value="3"/>
</dbReference>
<keyword evidence="11" id="KW-1185">Reference proteome</keyword>
<dbReference type="PANTHER" id="PTHR13817:SF20">
    <property type="entry name" value="MYOSIN-BINDING PROTEIN C, CARDIAC-TYPE"/>
    <property type="match status" value="1"/>
</dbReference>
<dbReference type="SMART" id="SM00409">
    <property type="entry name" value="IG"/>
    <property type="match status" value="6"/>
</dbReference>
<dbReference type="FunFam" id="2.60.40.10:FF:000085">
    <property type="entry name" value="Myosin-binding protein C, slow type"/>
    <property type="match status" value="1"/>
</dbReference>
<dbReference type="PROSITE" id="PS50835">
    <property type="entry name" value="IG_LIKE"/>
    <property type="match status" value="3"/>
</dbReference>
<dbReference type="PANTHER" id="PTHR13817">
    <property type="entry name" value="TITIN"/>
    <property type="match status" value="1"/>
</dbReference>
<dbReference type="SUPFAM" id="SSF49265">
    <property type="entry name" value="Fibronectin type III"/>
    <property type="match status" value="1"/>
</dbReference>
<dbReference type="FunFam" id="2.60.40.10:FF:000081">
    <property type="entry name" value="Myosin-binding protein C, slow type"/>
    <property type="match status" value="1"/>
</dbReference>
<protein>
    <recommendedName>
        <fullName evidence="12">Myosin binding protein C, cardiac</fullName>
    </recommendedName>
</protein>
<keyword evidence="2" id="KW-0677">Repeat</keyword>
<organism evidence="10 11">
    <name type="scientific">Laticauda laticaudata</name>
    <name type="common">Blue-ringed sea krait</name>
    <name type="synonym">Blue-lipped sea krait</name>
    <dbReference type="NCBI Taxonomy" id="8630"/>
    <lineage>
        <taxon>Eukaryota</taxon>
        <taxon>Metazoa</taxon>
        <taxon>Chordata</taxon>
        <taxon>Craniata</taxon>
        <taxon>Vertebrata</taxon>
        <taxon>Euteleostomi</taxon>
        <taxon>Lepidosauria</taxon>
        <taxon>Squamata</taxon>
        <taxon>Bifurcata</taxon>
        <taxon>Unidentata</taxon>
        <taxon>Episquamata</taxon>
        <taxon>Toxicofera</taxon>
        <taxon>Serpentes</taxon>
        <taxon>Colubroidea</taxon>
        <taxon>Elapidae</taxon>
        <taxon>Laticaudinae</taxon>
        <taxon>Laticauda</taxon>
    </lineage>
</organism>
<dbReference type="Pfam" id="PF18362">
    <property type="entry name" value="THB"/>
    <property type="match status" value="1"/>
</dbReference>
<evidence type="ECO:0008006" key="12">
    <source>
        <dbReference type="Google" id="ProtNLM"/>
    </source>
</evidence>
<dbReference type="InterPro" id="IPR040849">
    <property type="entry name" value="MyBP-C_THB"/>
</dbReference>
<dbReference type="InterPro" id="IPR013783">
    <property type="entry name" value="Ig-like_fold"/>
</dbReference>
<keyword evidence="4" id="KW-0514">Muscle protein</keyword>
<dbReference type="GO" id="GO:0045214">
    <property type="term" value="P:sarcomere organization"/>
    <property type="evidence" value="ECO:0007669"/>
    <property type="project" value="TreeGrafter"/>
</dbReference>
<dbReference type="InterPro" id="IPR007110">
    <property type="entry name" value="Ig-like_dom"/>
</dbReference>
<dbReference type="GO" id="GO:0032036">
    <property type="term" value="F:myosin heavy chain binding"/>
    <property type="evidence" value="ECO:0007669"/>
    <property type="project" value="TreeGrafter"/>
</dbReference>
<sequence length="817" mass="92238">WSEPAEYHLWITTSAFIKKPKTKDVSAGGMTVFEAETEKMGIKVKWQQNGIELATSEKYVIKSEGNKHFLTINNVGKEDDATYAVIAGSSKVKFELKVTEPGKPSDYAEATSDNKVSQVLPTEAQKEIPVDPIGIFVTRPQDGEVAIGGNITFTAVVASESLLKKPTAKWFKGKWMDLGSKVGKHLQLHESYDRTNKIYVFEMNIIDAKPTYAGGYRCEVATKDKFDSCNFTLVVHEAPATTDLDIRSAFRRTNEGKVESQPEVDVWEILRNAPASEYEKIAFQYGITDLRGMLKRLKRMKKEEKKSTSFQKRLDPAYQVDKGQKIKLVVELANPDEEVKWLKNGQEIQVSGRYIFESMGNKRILTINHCSLADDAAYQCVIGEEKTFTELFVREPPILITHSLEDQVVTVGERVEFEAEVSEDGATVKWEKDGVELTREEAFKYRFKKDGKKHYLIINESTKEDNGHYKVKTNGGESVAELIVQEKKLEVYQSIADLTVKARDQAVFKCEVSDENVKGIWLKNGKEVIPNNRIKISHIGRIHKLTIDDVTPEDEADYSFVPQGFAYNLSAHLRFLGKFHGISFLTPEPPKIHLDCMGQTTDTIIVVAGNKLRLDVPISGDPIPEVIWQKINKGSPTPGLWHPFSDSEGRVHVETYEDRCVFTIEGAEKEDEGIYRVAVKNPAGEDTANITVKVIDIPDPPEAPKITNVGEDNCIVQWQPPKYDGGQPILGYILERKKEKSYRWMRLNFDLLKDLTYEAKRMIEGVVYEMRIYAVNSVGMSRPSPASQPFMPIGECQHACCIICNPSLRIQEGKEQF</sequence>
<feature type="domain" description="Ig-like" evidence="8">
    <location>
        <begin position="590"/>
        <end position="691"/>
    </location>
</feature>
<dbReference type="InterPro" id="IPR036179">
    <property type="entry name" value="Ig-like_dom_sf"/>
</dbReference>
<evidence type="ECO:0000256" key="2">
    <source>
        <dbReference type="ARBA" id="ARBA00022737"/>
    </source>
</evidence>
<dbReference type="InterPro" id="IPR013098">
    <property type="entry name" value="Ig_I-set"/>
</dbReference>
<evidence type="ECO:0000259" key="8">
    <source>
        <dbReference type="PROSITE" id="PS50835"/>
    </source>
</evidence>
<dbReference type="InterPro" id="IPR036116">
    <property type="entry name" value="FN3_sf"/>
</dbReference>
<dbReference type="CDD" id="cd05894">
    <property type="entry name" value="Ig_C5_MyBP-C"/>
    <property type="match status" value="1"/>
</dbReference>
<dbReference type="GO" id="GO:0032982">
    <property type="term" value="C:myosin filament"/>
    <property type="evidence" value="ECO:0007669"/>
    <property type="project" value="UniProtKB-KW"/>
</dbReference>
<dbReference type="GO" id="GO:0055010">
    <property type="term" value="P:ventricular cardiac muscle tissue morphogenesis"/>
    <property type="evidence" value="ECO:0007669"/>
    <property type="project" value="TreeGrafter"/>
</dbReference>
<evidence type="ECO:0000256" key="6">
    <source>
        <dbReference type="ARBA" id="ARBA00023319"/>
    </source>
</evidence>
<evidence type="ECO:0000313" key="11">
    <source>
        <dbReference type="Proteomes" id="UP000694406"/>
    </source>
</evidence>
<dbReference type="Gene3D" id="2.60.40.10">
    <property type="entry name" value="Immunoglobulins"/>
    <property type="match status" value="7"/>
</dbReference>
<keyword evidence="6" id="KW-0393">Immunoglobulin domain</keyword>
<dbReference type="Proteomes" id="UP000694406">
    <property type="component" value="Unplaced"/>
</dbReference>
<evidence type="ECO:0000256" key="3">
    <source>
        <dbReference type="ARBA" id="ARBA00022889"/>
    </source>
</evidence>
<dbReference type="CDD" id="cd00096">
    <property type="entry name" value="Ig"/>
    <property type="match status" value="1"/>
</dbReference>
<name>A0A8C5SFV8_LATLA</name>
<dbReference type="FunFam" id="2.60.40.10:FF:000031">
    <property type="entry name" value="Myosin-binding protein C, slow type"/>
    <property type="match status" value="1"/>
</dbReference>
<evidence type="ECO:0000256" key="4">
    <source>
        <dbReference type="ARBA" id="ARBA00023179"/>
    </source>
</evidence>
<reference evidence="10" key="1">
    <citation type="submission" date="2025-08" db="UniProtKB">
        <authorList>
            <consortium name="Ensembl"/>
        </authorList>
    </citation>
    <scope>IDENTIFICATION</scope>
</reference>
<dbReference type="AlphaFoldDB" id="A0A8C5SFV8"/>
<comment type="similarity">
    <text evidence="7">Belongs to the immunoglobulin superfamily. MyBP family.</text>
</comment>
<feature type="domain" description="Ig-like" evidence="8">
    <location>
        <begin position="396"/>
        <end position="516"/>
    </location>
</feature>
<dbReference type="Pfam" id="PF07679">
    <property type="entry name" value="I-set"/>
    <property type="match status" value="5"/>
</dbReference>
<reference evidence="10" key="2">
    <citation type="submission" date="2025-09" db="UniProtKB">
        <authorList>
            <consortium name="Ensembl"/>
        </authorList>
    </citation>
    <scope>IDENTIFICATION</scope>
</reference>
<dbReference type="InterPro" id="IPR003961">
    <property type="entry name" value="FN3_dom"/>
</dbReference>
<dbReference type="InterPro" id="IPR003598">
    <property type="entry name" value="Ig_sub2"/>
</dbReference>
<accession>A0A8C5SFV8</accession>
<dbReference type="Pfam" id="PF00041">
    <property type="entry name" value="fn3"/>
    <property type="match status" value="1"/>
</dbReference>
<keyword evidence="1" id="KW-0787">Thick filament</keyword>
<keyword evidence="3" id="KW-0130">Cell adhesion</keyword>
<dbReference type="PROSITE" id="PS50853">
    <property type="entry name" value="FN3"/>
    <property type="match status" value="1"/>
</dbReference>
<dbReference type="FunFam" id="2.60.40.10:FF:000111">
    <property type="entry name" value="Myosin-binding protein C, slow type"/>
    <property type="match status" value="1"/>
</dbReference>
<dbReference type="GO" id="GO:0003779">
    <property type="term" value="F:actin binding"/>
    <property type="evidence" value="ECO:0007669"/>
    <property type="project" value="UniProtKB-KW"/>
</dbReference>
<dbReference type="Ensembl" id="ENSLLTT00000017573.1">
    <property type="protein sequence ID" value="ENSLLTP00000016935.1"/>
    <property type="gene ID" value="ENSLLTG00000012888.1"/>
</dbReference>
<evidence type="ECO:0000256" key="5">
    <source>
        <dbReference type="ARBA" id="ARBA00023203"/>
    </source>
</evidence>
<dbReference type="InterPro" id="IPR003599">
    <property type="entry name" value="Ig_sub"/>
</dbReference>
<feature type="domain" description="Fibronectin type-III" evidence="9">
    <location>
        <begin position="700"/>
        <end position="796"/>
    </location>
</feature>
<dbReference type="GO" id="GO:0007155">
    <property type="term" value="P:cell adhesion"/>
    <property type="evidence" value="ECO:0007669"/>
    <property type="project" value="UniProtKB-KW"/>
</dbReference>
<evidence type="ECO:0000256" key="1">
    <source>
        <dbReference type="ARBA" id="ARBA00022433"/>
    </source>
</evidence>
<dbReference type="CDD" id="cd00063">
    <property type="entry name" value="FN3"/>
    <property type="match status" value="1"/>
</dbReference>
<dbReference type="GeneTree" id="ENSGT00940000157698"/>
<evidence type="ECO:0000256" key="7">
    <source>
        <dbReference type="ARBA" id="ARBA00038352"/>
    </source>
</evidence>
<dbReference type="GO" id="GO:0031430">
    <property type="term" value="C:M band"/>
    <property type="evidence" value="ECO:0007669"/>
    <property type="project" value="TreeGrafter"/>
</dbReference>
<dbReference type="SUPFAM" id="SSF48726">
    <property type="entry name" value="Immunoglobulin"/>
    <property type="match status" value="6"/>
</dbReference>
<dbReference type="SMART" id="SM00060">
    <property type="entry name" value="FN3"/>
    <property type="match status" value="1"/>
</dbReference>
<dbReference type="FunFam" id="2.60.40.10:FF:000070">
    <property type="entry name" value="Myosin-binding protein C, slow type"/>
    <property type="match status" value="1"/>
</dbReference>
<dbReference type="FunFam" id="2.60.40.10:FF:000326">
    <property type="entry name" value="Myosin-binding protein C, cardiac-type"/>
    <property type="match status" value="1"/>
</dbReference>